<keyword evidence="8" id="KW-0808">Transferase</keyword>
<comment type="function">
    <text evidence="14">Member of the two-component regulatory system NreB/NreC involved in the control of dissimilatory nitrate/nitrite reduction in response to oxygen. NreB functions as a direct oxygen sensor histidine kinase which is autophosphorylated, in the absence of oxygen, probably at the conserved histidine residue, and transfers its phosphate group probably to a conserved aspartate residue of NreC. NreB/NreC activates the expression of the nitrate (narGHJI) and nitrite (nir) reductase operons, as well as the putative nitrate transporter gene narT.</text>
</comment>
<comment type="caution">
    <text evidence="18">The sequence shown here is derived from an EMBL/GenBank/DDBJ whole genome shotgun (WGS) entry which is preliminary data.</text>
</comment>
<keyword evidence="7" id="KW-0963">Cytoplasm</keyword>
<keyword evidence="16" id="KW-0472">Membrane</keyword>
<dbReference type="GO" id="GO:0016301">
    <property type="term" value="F:kinase activity"/>
    <property type="evidence" value="ECO:0007669"/>
    <property type="project" value="UniProtKB-KW"/>
</dbReference>
<evidence type="ECO:0000256" key="14">
    <source>
        <dbReference type="ARBA" id="ARBA00024827"/>
    </source>
</evidence>
<dbReference type="InterPro" id="IPR050482">
    <property type="entry name" value="Sensor_HK_TwoCompSys"/>
</dbReference>
<evidence type="ECO:0000256" key="9">
    <source>
        <dbReference type="ARBA" id="ARBA00022723"/>
    </source>
</evidence>
<evidence type="ECO:0000256" key="7">
    <source>
        <dbReference type="ARBA" id="ARBA00022490"/>
    </source>
</evidence>
<feature type="transmembrane region" description="Helical" evidence="16">
    <location>
        <begin position="89"/>
        <end position="112"/>
    </location>
</feature>
<evidence type="ECO:0000256" key="13">
    <source>
        <dbReference type="ARBA" id="ARBA00023014"/>
    </source>
</evidence>
<sequence length="407" mass="42193">MPPPGGPLPAPPPAGRSKLEAWGERWWRWDAYFAVVAVGSAAFVASDRPESTPARIAAVALIVAMAGWYAGFGRALLRGEEEDWRGYVYLGGLLVLFAGAVGLADSSSFVLLAIAPQAYMAMPAGPATAVVVAFAATQTGAFLIRTGDLRDTVRIQLPIAAIIVLIAAFTGTWGRRMAGQNTERAELIEQLETSRGEVARLSHEAGVTAERQRLAGDIHDTVAQGLSSVVMLVQAADAALDRDHEEARRHLAFAARIARENLAESRALVAALTPAPLADSSLADALARLAASAGGTFTVAGTARQLPTSVEVVLLRAVQESLANVRKHAGATTVAVTLGYAADAVALEVCDDGRGFTPATDGSGPGYGLASMRARVEQIAGSLTVDSAPGRGTTVRISVPVPEGATA</sequence>
<dbReference type="InterPro" id="IPR005467">
    <property type="entry name" value="His_kinase_dom"/>
</dbReference>
<evidence type="ECO:0000256" key="10">
    <source>
        <dbReference type="ARBA" id="ARBA00022777"/>
    </source>
</evidence>
<evidence type="ECO:0000256" key="11">
    <source>
        <dbReference type="ARBA" id="ARBA00023004"/>
    </source>
</evidence>
<reference evidence="18 19" key="1">
    <citation type="submission" date="2024-09" db="EMBL/GenBank/DDBJ databases">
        <authorList>
            <person name="Sun Q."/>
            <person name="Mori K."/>
        </authorList>
    </citation>
    <scope>NUCLEOTIDE SEQUENCE [LARGE SCALE GENOMIC DNA]</scope>
    <source>
        <strain evidence="18 19">TBRC 3947</strain>
    </source>
</reference>
<feature type="transmembrane region" description="Helical" evidence="16">
    <location>
        <begin position="155"/>
        <end position="174"/>
    </location>
</feature>
<comment type="catalytic activity">
    <reaction evidence="1">
        <text>ATP + protein L-histidine = ADP + protein N-phospho-L-histidine.</text>
        <dbReference type="EC" id="2.7.13.3"/>
    </reaction>
</comment>
<name>A0ABV6M2M4_9ACTN</name>
<comment type="cofactor">
    <cofactor evidence="2">
        <name>[4Fe-4S] cluster</name>
        <dbReference type="ChEBI" id="CHEBI:49883"/>
    </cofactor>
</comment>
<dbReference type="CDD" id="cd16917">
    <property type="entry name" value="HATPase_UhpB-NarQ-NarX-like"/>
    <property type="match status" value="1"/>
</dbReference>
<evidence type="ECO:0000256" key="8">
    <source>
        <dbReference type="ARBA" id="ARBA00022679"/>
    </source>
</evidence>
<dbReference type="PANTHER" id="PTHR24421:SF62">
    <property type="entry name" value="SENSORY TRANSDUCTION HISTIDINE KINASE"/>
    <property type="match status" value="1"/>
</dbReference>
<dbReference type="InterPro" id="IPR003594">
    <property type="entry name" value="HATPase_dom"/>
</dbReference>
<dbReference type="InterPro" id="IPR036890">
    <property type="entry name" value="HATPase_C_sf"/>
</dbReference>
<keyword evidence="10 18" id="KW-0418">Kinase</keyword>
<evidence type="ECO:0000256" key="1">
    <source>
        <dbReference type="ARBA" id="ARBA00000085"/>
    </source>
</evidence>
<keyword evidence="19" id="KW-1185">Reference proteome</keyword>
<dbReference type="PANTHER" id="PTHR24421">
    <property type="entry name" value="NITRATE/NITRITE SENSOR PROTEIN NARX-RELATED"/>
    <property type="match status" value="1"/>
</dbReference>
<proteinExistence type="predicted"/>
<keyword evidence="12" id="KW-0902">Two-component regulatory system</keyword>
<dbReference type="InterPro" id="IPR004358">
    <property type="entry name" value="Sig_transdc_His_kin-like_C"/>
</dbReference>
<feature type="domain" description="Histidine kinase" evidence="17">
    <location>
        <begin position="314"/>
        <end position="403"/>
    </location>
</feature>
<evidence type="ECO:0000256" key="15">
    <source>
        <dbReference type="ARBA" id="ARBA00030800"/>
    </source>
</evidence>
<evidence type="ECO:0000256" key="5">
    <source>
        <dbReference type="ARBA" id="ARBA00017322"/>
    </source>
</evidence>
<dbReference type="PRINTS" id="PR00344">
    <property type="entry name" value="BCTRLSENSOR"/>
</dbReference>
<evidence type="ECO:0000313" key="19">
    <source>
        <dbReference type="Proteomes" id="UP001589867"/>
    </source>
</evidence>
<evidence type="ECO:0000256" key="16">
    <source>
        <dbReference type="SAM" id="Phobius"/>
    </source>
</evidence>
<dbReference type="PIRSF" id="PIRSF037434">
    <property type="entry name" value="STHK_ChrS"/>
    <property type="match status" value="1"/>
</dbReference>
<protein>
    <recommendedName>
        <fullName evidence="5">Oxygen sensor histidine kinase NreB</fullName>
        <ecNumber evidence="4">2.7.13.3</ecNumber>
    </recommendedName>
    <alternativeName>
        <fullName evidence="15">Nitrogen regulation protein B</fullName>
    </alternativeName>
</protein>
<dbReference type="SUPFAM" id="SSF55874">
    <property type="entry name" value="ATPase domain of HSP90 chaperone/DNA topoisomerase II/histidine kinase"/>
    <property type="match status" value="1"/>
</dbReference>
<dbReference type="EMBL" id="JBHLUH010000021">
    <property type="protein sequence ID" value="MFC0528931.1"/>
    <property type="molecule type" value="Genomic_DNA"/>
</dbReference>
<gene>
    <name evidence="18" type="ORF">ACFFIA_14805</name>
</gene>
<accession>A0ABV6M2M4</accession>
<dbReference type="RefSeq" id="WP_377251159.1">
    <property type="nucleotide sequence ID" value="NZ_JBHLUH010000021.1"/>
</dbReference>
<organism evidence="18 19">
    <name type="scientific">Phytohabitans kaempferiae</name>
    <dbReference type="NCBI Taxonomy" id="1620943"/>
    <lineage>
        <taxon>Bacteria</taxon>
        <taxon>Bacillati</taxon>
        <taxon>Actinomycetota</taxon>
        <taxon>Actinomycetes</taxon>
        <taxon>Micromonosporales</taxon>
        <taxon>Micromonosporaceae</taxon>
    </lineage>
</organism>
<evidence type="ECO:0000256" key="3">
    <source>
        <dbReference type="ARBA" id="ARBA00004496"/>
    </source>
</evidence>
<dbReference type="Proteomes" id="UP001589867">
    <property type="component" value="Unassembled WGS sequence"/>
</dbReference>
<dbReference type="Gene3D" id="1.20.5.1930">
    <property type="match status" value="1"/>
</dbReference>
<dbReference type="SMART" id="SM00387">
    <property type="entry name" value="HATPase_c"/>
    <property type="match status" value="1"/>
</dbReference>
<evidence type="ECO:0000313" key="18">
    <source>
        <dbReference type="EMBL" id="MFC0528931.1"/>
    </source>
</evidence>
<feature type="transmembrane region" description="Helical" evidence="16">
    <location>
        <begin position="124"/>
        <end position="143"/>
    </location>
</feature>
<evidence type="ECO:0000256" key="6">
    <source>
        <dbReference type="ARBA" id="ARBA00022485"/>
    </source>
</evidence>
<evidence type="ECO:0000259" key="17">
    <source>
        <dbReference type="PROSITE" id="PS50109"/>
    </source>
</evidence>
<comment type="subcellular location">
    <subcellularLocation>
        <location evidence="3">Cytoplasm</location>
    </subcellularLocation>
</comment>
<keyword evidence="6" id="KW-0004">4Fe-4S</keyword>
<dbReference type="InterPro" id="IPR011712">
    <property type="entry name" value="Sig_transdc_His_kin_sub3_dim/P"/>
</dbReference>
<keyword evidence="13" id="KW-0411">Iron-sulfur</keyword>
<evidence type="ECO:0000256" key="12">
    <source>
        <dbReference type="ARBA" id="ARBA00023012"/>
    </source>
</evidence>
<dbReference type="EC" id="2.7.13.3" evidence="4"/>
<keyword evidence="16" id="KW-1133">Transmembrane helix</keyword>
<evidence type="ECO:0000256" key="2">
    <source>
        <dbReference type="ARBA" id="ARBA00001966"/>
    </source>
</evidence>
<dbReference type="Pfam" id="PF07730">
    <property type="entry name" value="HisKA_3"/>
    <property type="match status" value="1"/>
</dbReference>
<keyword evidence="16" id="KW-0812">Transmembrane</keyword>
<dbReference type="Gene3D" id="3.30.565.10">
    <property type="entry name" value="Histidine kinase-like ATPase, C-terminal domain"/>
    <property type="match status" value="1"/>
</dbReference>
<dbReference type="Pfam" id="PF02518">
    <property type="entry name" value="HATPase_c"/>
    <property type="match status" value="1"/>
</dbReference>
<evidence type="ECO:0000256" key="4">
    <source>
        <dbReference type="ARBA" id="ARBA00012438"/>
    </source>
</evidence>
<dbReference type="PROSITE" id="PS50109">
    <property type="entry name" value="HIS_KIN"/>
    <property type="match status" value="1"/>
</dbReference>
<dbReference type="InterPro" id="IPR017205">
    <property type="entry name" value="Sig_transdc_His_kinase_ChrS"/>
</dbReference>
<feature type="transmembrane region" description="Helical" evidence="16">
    <location>
        <begin position="56"/>
        <end position="77"/>
    </location>
</feature>
<keyword evidence="9" id="KW-0479">Metal-binding</keyword>
<keyword evidence="11" id="KW-0408">Iron</keyword>